<dbReference type="EMBL" id="UYRR01001870">
    <property type="protein sequence ID" value="VDK19018.1"/>
    <property type="molecule type" value="Genomic_DNA"/>
</dbReference>
<evidence type="ECO:0000313" key="3">
    <source>
        <dbReference type="Proteomes" id="UP000267096"/>
    </source>
</evidence>
<dbReference type="Proteomes" id="UP000267096">
    <property type="component" value="Unassembled WGS sequence"/>
</dbReference>
<evidence type="ECO:0000313" key="2">
    <source>
        <dbReference type="EMBL" id="VDK19018.1"/>
    </source>
</evidence>
<dbReference type="WBParaSite" id="ASIM_0000178001-mRNA-1">
    <property type="protein sequence ID" value="ASIM_0000178001-mRNA-1"/>
    <property type="gene ID" value="ASIM_0000178001"/>
</dbReference>
<evidence type="ECO:0000313" key="4">
    <source>
        <dbReference type="WBParaSite" id="ASIM_0000178001-mRNA-1"/>
    </source>
</evidence>
<accession>A0A0M3J2M1</accession>
<feature type="region of interest" description="Disordered" evidence="1">
    <location>
        <begin position="28"/>
        <end position="54"/>
    </location>
</feature>
<dbReference type="OrthoDB" id="5897907at2759"/>
<sequence length="86" mass="9096">MEGGGRVRQTAAAVAVGNKRGRTVKKLAVKPTKENDELSSKSSTTQTTPATATDSLTCIVDASSSSPTRKIPIIRIARISREKLAE</sequence>
<protein>
    <submittedName>
        <fullName evidence="2 4">Uncharacterized protein</fullName>
    </submittedName>
</protein>
<feature type="compositionally biased region" description="Low complexity" evidence="1">
    <location>
        <begin position="40"/>
        <end position="54"/>
    </location>
</feature>
<keyword evidence="3" id="KW-1185">Reference proteome</keyword>
<name>A0A0M3J2M1_ANISI</name>
<dbReference type="AlphaFoldDB" id="A0A0M3J2M1"/>
<reference evidence="4" key="1">
    <citation type="submission" date="2017-02" db="UniProtKB">
        <authorList>
            <consortium name="WormBaseParasite"/>
        </authorList>
    </citation>
    <scope>IDENTIFICATION</scope>
</reference>
<evidence type="ECO:0000256" key="1">
    <source>
        <dbReference type="SAM" id="MobiDB-lite"/>
    </source>
</evidence>
<reference evidence="2 3" key="2">
    <citation type="submission" date="2018-11" db="EMBL/GenBank/DDBJ databases">
        <authorList>
            <consortium name="Pathogen Informatics"/>
        </authorList>
    </citation>
    <scope>NUCLEOTIDE SEQUENCE [LARGE SCALE GENOMIC DNA]</scope>
</reference>
<organism evidence="4">
    <name type="scientific">Anisakis simplex</name>
    <name type="common">Herring worm</name>
    <dbReference type="NCBI Taxonomy" id="6269"/>
    <lineage>
        <taxon>Eukaryota</taxon>
        <taxon>Metazoa</taxon>
        <taxon>Ecdysozoa</taxon>
        <taxon>Nematoda</taxon>
        <taxon>Chromadorea</taxon>
        <taxon>Rhabditida</taxon>
        <taxon>Spirurina</taxon>
        <taxon>Ascaridomorpha</taxon>
        <taxon>Ascaridoidea</taxon>
        <taxon>Anisakidae</taxon>
        <taxon>Anisakis</taxon>
        <taxon>Anisakis simplex complex</taxon>
    </lineage>
</organism>
<proteinExistence type="predicted"/>
<gene>
    <name evidence="2" type="ORF">ASIM_LOCUS1655</name>
</gene>